<feature type="compositionally biased region" description="Acidic residues" evidence="2">
    <location>
        <begin position="73"/>
        <end position="85"/>
    </location>
</feature>
<comment type="similarity">
    <text evidence="1">Belongs to the UPF0181 family.</text>
</comment>
<accession>A0A8I1W430</accession>
<dbReference type="Pfam" id="PF03701">
    <property type="entry name" value="UPF0181"/>
    <property type="match status" value="1"/>
</dbReference>
<dbReference type="EMBL" id="JAFNAA010000004">
    <property type="protein sequence ID" value="MBO1107564.1"/>
    <property type="molecule type" value="Genomic_DNA"/>
</dbReference>
<name>A0A8I1W430_PLESH</name>
<dbReference type="Proteomes" id="UP000664658">
    <property type="component" value="Unassembled WGS sequence"/>
</dbReference>
<dbReference type="RefSeq" id="WP_207541738.1">
    <property type="nucleotide sequence ID" value="NZ_JAFNAA010000004.1"/>
</dbReference>
<dbReference type="HAMAP" id="MF_00507">
    <property type="entry name" value="UPF0181"/>
    <property type="match status" value="1"/>
</dbReference>
<evidence type="ECO:0000313" key="4">
    <source>
        <dbReference type="Proteomes" id="UP000664658"/>
    </source>
</evidence>
<dbReference type="NCBIfam" id="NF003476">
    <property type="entry name" value="PRK05114.1"/>
    <property type="match status" value="1"/>
</dbReference>
<organism evidence="3 4">
    <name type="scientific">Plesiomonas shigelloides</name>
    <name type="common">Aeromonas shigelloides</name>
    <dbReference type="NCBI Taxonomy" id="703"/>
    <lineage>
        <taxon>Bacteria</taxon>
        <taxon>Pseudomonadati</taxon>
        <taxon>Pseudomonadota</taxon>
        <taxon>Gammaproteobacteria</taxon>
        <taxon>Enterobacterales</taxon>
        <taxon>Enterobacteriaceae</taxon>
        <taxon>Plesiomonas</taxon>
    </lineage>
</organism>
<feature type="region of interest" description="Disordered" evidence="2">
    <location>
        <begin position="44"/>
        <end position="85"/>
    </location>
</feature>
<evidence type="ECO:0000256" key="2">
    <source>
        <dbReference type="SAM" id="MobiDB-lite"/>
    </source>
</evidence>
<sequence>MFADMPALSHSEQQQAAERIHELMAQGLSSGQAIAQVAAEIRASRQGESTRVLFEDDEQDEEHDAWDERADDDRDDADGDDEHGY</sequence>
<evidence type="ECO:0000256" key="1">
    <source>
        <dbReference type="HAMAP-Rule" id="MF_00507"/>
    </source>
</evidence>
<evidence type="ECO:0000313" key="3">
    <source>
        <dbReference type="EMBL" id="MBO1107564.1"/>
    </source>
</evidence>
<reference evidence="3" key="1">
    <citation type="submission" date="2021-03" db="EMBL/GenBank/DDBJ databases">
        <title>Plesiomonas shigelloides zfcc0051, isolated from zebrafish feces.</title>
        <authorList>
            <person name="Vanderhoek Z."/>
            <person name="Gaulke C."/>
        </authorList>
    </citation>
    <scope>NUCLEOTIDE SEQUENCE</scope>
    <source>
        <strain evidence="3">Zfcc0051</strain>
    </source>
</reference>
<proteinExistence type="inferred from homology"/>
<dbReference type="InterPro" id="IPR005371">
    <property type="entry name" value="UPF0181"/>
</dbReference>
<comment type="caution">
    <text evidence="3">The sequence shown here is derived from an EMBL/GenBank/DDBJ whole genome shotgun (WGS) entry which is preliminary data.</text>
</comment>
<protein>
    <recommendedName>
        <fullName evidence="1">UPF0181 protein J2R62_04875</fullName>
    </recommendedName>
</protein>
<feature type="compositionally biased region" description="Acidic residues" evidence="2">
    <location>
        <begin position="55"/>
        <end position="65"/>
    </location>
</feature>
<gene>
    <name evidence="3" type="ORF">J2R62_04875</name>
</gene>
<dbReference type="AlphaFoldDB" id="A0A8I1W430"/>